<sequence>MLAYIPKFHERVDRALSRAVGGSVGALSDIRSAVVTKLPAAIASVAQDTAEIRGKVDAIPARIDQATTDTLVQVKADLTTTADRIVSELRPQPVPPPPSDIDARLAPALRILIQAQAIALDATPDETVGKSKQFKDDVAIEALRTSDAAGTAREVLTETLKDRFDQALKKFDDPTPAHRARRWSEMQQLCAEIAALRIQDDQGNA</sequence>
<reference evidence="2" key="1">
    <citation type="submission" date="2017-01" db="EMBL/GenBank/DDBJ databases">
        <authorList>
            <person name="Varghese N."/>
            <person name="Submissions S."/>
        </authorList>
    </citation>
    <scope>NUCLEOTIDE SEQUENCE [LARGE SCALE GENOMIC DNA]</scope>
    <source>
        <strain evidence="2">ATCC 51758</strain>
    </source>
</reference>
<keyword evidence="2" id="KW-1185">Reference proteome</keyword>
<evidence type="ECO:0000313" key="1">
    <source>
        <dbReference type="EMBL" id="SIR49491.1"/>
    </source>
</evidence>
<dbReference type="STRING" id="34027.SAMN05421829_11764"/>
<dbReference type="AlphaFoldDB" id="A0A1N7BDP3"/>
<organism evidence="1 2">
    <name type="scientific">Aromatoleum tolulyticum</name>
    <dbReference type="NCBI Taxonomy" id="34027"/>
    <lineage>
        <taxon>Bacteria</taxon>
        <taxon>Pseudomonadati</taxon>
        <taxon>Pseudomonadota</taxon>
        <taxon>Betaproteobacteria</taxon>
        <taxon>Rhodocyclales</taxon>
        <taxon>Rhodocyclaceae</taxon>
        <taxon>Aromatoleum</taxon>
    </lineage>
</organism>
<proteinExistence type="predicted"/>
<gene>
    <name evidence="1" type="ORF">SAMN05421829_11764</name>
</gene>
<dbReference type="Proteomes" id="UP000186819">
    <property type="component" value="Unassembled WGS sequence"/>
</dbReference>
<protein>
    <submittedName>
        <fullName evidence="1">Uncharacterized protein</fullName>
    </submittedName>
</protein>
<name>A0A1N7BDP3_9RHOO</name>
<dbReference type="RefSeq" id="WP_076603946.1">
    <property type="nucleotide sequence ID" value="NZ_FTMD01000017.1"/>
</dbReference>
<evidence type="ECO:0000313" key="2">
    <source>
        <dbReference type="Proteomes" id="UP000186819"/>
    </source>
</evidence>
<accession>A0A1N7BDP3</accession>
<dbReference type="EMBL" id="FTMD01000017">
    <property type="protein sequence ID" value="SIR49491.1"/>
    <property type="molecule type" value="Genomic_DNA"/>
</dbReference>